<evidence type="ECO:0000256" key="1">
    <source>
        <dbReference type="SAM" id="SignalP"/>
    </source>
</evidence>
<dbReference type="EMBL" id="JASWJB010000003">
    <property type="protein sequence ID" value="KAK2616697.1"/>
    <property type="molecule type" value="Genomic_DNA"/>
</dbReference>
<evidence type="ECO:0000313" key="2">
    <source>
        <dbReference type="EMBL" id="KAK2616697.1"/>
    </source>
</evidence>
<proteinExistence type="predicted"/>
<name>A0AAJ0CZ34_9HYPO</name>
<keyword evidence="1" id="KW-0732">Signal</keyword>
<feature type="chain" id="PRO_5042481045" evidence="1">
    <location>
        <begin position="20"/>
        <end position="211"/>
    </location>
</feature>
<dbReference type="AlphaFoldDB" id="A0AAJ0CZ34"/>
<accession>A0AAJ0CZ34</accession>
<feature type="signal peptide" evidence="1">
    <location>
        <begin position="1"/>
        <end position="19"/>
    </location>
</feature>
<protein>
    <submittedName>
        <fullName evidence="2">Uncharacterized protein</fullName>
    </submittedName>
</protein>
<keyword evidence="3" id="KW-1185">Reference proteome</keyword>
<sequence>MRVSQFVALALTAVSTVSAVTLQQFTRPQCYGAKRLCSNIGPGICCQSKSRVFASGNCVGCTSTDFHTVWNQNGRNYCGRVASSRNGGGCTGGQNLRGHTWCRLCRTKRMVERGFEGEVLEGIQKREAEAVQNGQELHDDAECKESVEPDLVTLDDKRFFKINYAVSEADTKAILDWIEGENPEYSALSSHLMQHETQFDLYAEELGGKKE</sequence>
<dbReference type="Proteomes" id="UP001251528">
    <property type="component" value="Unassembled WGS sequence"/>
</dbReference>
<comment type="caution">
    <text evidence="2">The sequence shown here is derived from an EMBL/GenBank/DDBJ whole genome shotgun (WGS) entry which is preliminary data.</text>
</comment>
<gene>
    <name evidence="2" type="ORF">QQS21_000309</name>
</gene>
<organism evidence="2 3">
    <name type="scientific">Conoideocrella luteorostrata</name>
    <dbReference type="NCBI Taxonomy" id="1105319"/>
    <lineage>
        <taxon>Eukaryota</taxon>
        <taxon>Fungi</taxon>
        <taxon>Dikarya</taxon>
        <taxon>Ascomycota</taxon>
        <taxon>Pezizomycotina</taxon>
        <taxon>Sordariomycetes</taxon>
        <taxon>Hypocreomycetidae</taxon>
        <taxon>Hypocreales</taxon>
        <taxon>Clavicipitaceae</taxon>
        <taxon>Conoideocrella</taxon>
    </lineage>
</organism>
<evidence type="ECO:0000313" key="3">
    <source>
        <dbReference type="Proteomes" id="UP001251528"/>
    </source>
</evidence>
<reference evidence="2" key="1">
    <citation type="submission" date="2023-06" db="EMBL/GenBank/DDBJ databases">
        <title>Conoideocrella luteorostrata (Hypocreales: Clavicipitaceae), a potential biocontrol fungus for elongate hemlock scale in United States Christmas tree production areas.</title>
        <authorList>
            <person name="Barrett H."/>
            <person name="Lovett B."/>
            <person name="Macias A.M."/>
            <person name="Stajich J.E."/>
            <person name="Kasson M.T."/>
        </authorList>
    </citation>
    <scope>NUCLEOTIDE SEQUENCE</scope>
    <source>
        <strain evidence="2">ARSEF 14590</strain>
    </source>
</reference>